<protein>
    <submittedName>
        <fullName evidence="1">Uncharacterized protein</fullName>
    </submittedName>
</protein>
<dbReference type="AlphaFoldDB" id="X0XWT9"/>
<proteinExistence type="predicted"/>
<feature type="non-terminal residue" evidence="1">
    <location>
        <position position="32"/>
    </location>
</feature>
<accession>X0XWT9</accession>
<name>X0XWT9_9ZZZZ</name>
<organism evidence="1">
    <name type="scientific">marine sediment metagenome</name>
    <dbReference type="NCBI Taxonomy" id="412755"/>
    <lineage>
        <taxon>unclassified sequences</taxon>
        <taxon>metagenomes</taxon>
        <taxon>ecological metagenomes</taxon>
    </lineage>
</organism>
<feature type="non-terminal residue" evidence="1">
    <location>
        <position position="1"/>
    </location>
</feature>
<reference evidence="1" key="1">
    <citation type="journal article" date="2014" name="Front. Microbiol.">
        <title>High frequency of phylogenetically diverse reductive dehalogenase-homologous genes in deep subseafloor sedimentary metagenomes.</title>
        <authorList>
            <person name="Kawai M."/>
            <person name="Futagami T."/>
            <person name="Toyoda A."/>
            <person name="Takaki Y."/>
            <person name="Nishi S."/>
            <person name="Hori S."/>
            <person name="Arai W."/>
            <person name="Tsubouchi T."/>
            <person name="Morono Y."/>
            <person name="Uchiyama I."/>
            <person name="Ito T."/>
            <person name="Fujiyama A."/>
            <person name="Inagaki F."/>
            <person name="Takami H."/>
        </authorList>
    </citation>
    <scope>NUCLEOTIDE SEQUENCE</scope>
    <source>
        <strain evidence="1">Expedition CK06-06</strain>
    </source>
</reference>
<sequence>PLYDTKGNVLDRIDLERVIQNYVETLSGITET</sequence>
<dbReference type="EMBL" id="BARS01059748">
    <property type="protein sequence ID" value="GAG47839.1"/>
    <property type="molecule type" value="Genomic_DNA"/>
</dbReference>
<gene>
    <name evidence="1" type="ORF">S01H1_86338</name>
</gene>
<evidence type="ECO:0000313" key="1">
    <source>
        <dbReference type="EMBL" id="GAG47839.1"/>
    </source>
</evidence>
<comment type="caution">
    <text evidence="1">The sequence shown here is derived from an EMBL/GenBank/DDBJ whole genome shotgun (WGS) entry which is preliminary data.</text>
</comment>